<evidence type="ECO:0000259" key="14">
    <source>
        <dbReference type="PROSITE" id="PS51469"/>
    </source>
</evidence>
<proteinExistence type="inferred from homology"/>
<feature type="transmembrane region" description="Helical" evidence="12">
    <location>
        <begin position="717"/>
        <end position="734"/>
    </location>
</feature>
<evidence type="ECO:0000256" key="9">
    <source>
        <dbReference type="ARBA" id="ARBA00064635"/>
    </source>
</evidence>
<keyword evidence="6 12" id="KW-0472">Membrane</keyword>
<dbReference type="InterPro" id="IPR012919">
    <property type="entry name" value="SUN_dom"/>
</dbReference>
<reference evidence="15" key="1">
    <citation type="submission" date="2020-10" db="EMBL/GenBank/DDBJ databases">
        <authorList>
            <person name="Palmer J.M."/>
        </authorList>
    </citation>
    <scope>NUCLEOTIDE SEQUENCE</scope>
    <source>
        <strain evidence="15">UCD 2041</strain>
    </source>
</reference>
<feature type="domain" description="SUN" evidence="14">
    <location>
        <begin position="336"/>
        <end position="498"/>
    </location>
</feature>
<dbReference type="EMBL" id="CP063136">
    <property type="protein sequence ID" value="QOU20681.1"/>
    <property type="molecule type" value="Genomic_DNA"/>
</dbReference>
<dbReference type="GeneID" id="64572317"/>
<evidence type="ECO:0000256" key="4">
    <source>
        <dbReference type="ARBA" id="ARBA00022824"/>
    </source>
</evidence>
<feature type="signal peptide" evidence="13">
    <location>
        <begin position="1"/>
        <end position="18"/>
    </location>
</feature>
<feature type="compositionally biased region" description="Basic and acidic residues" evidence="11">
    <location>
        <begin position="835"/>
        <end position="861"/>
    </location>
</feature>
<dbReference type="FunFam" id="2.60.120.260:FF:000099">
    <property type="entry name" value="Uncharacterized protein, isoform C"/>
    <property type="match status" value="1"/>
</dbReference>
<keyword evidence="4" id="KW-0256">Endoplasmic reticulum</keyword>
<dbReference type="InterPro" id="IPR045120">
    <property type="entry name" value="Suco/Slp1-like"/>
</dbReference>
<reference evidence="15" key="2">
    <citation type="journal article" name="BMC Genomics">
        <title>New genome assemblies reveal patterns of domestication and adaptation across Brettanomyces (Dekkera) species.</title>
        <authorList>
            <person name="Roach M.J."/>
            <person name="Borneman A.R."/>
        </authorList>
    </citation>
    <scope>NUCLEOTIDE SEQUENCE</scope>
    <source>
        <strain evidence="15">UCD 2041</strain>
    </source>
</reference>
<evidence type="ECO:0000256" key="6">
    <source>
        <dbReference type="ARBA" id="ARBA00023136"/>
    </source>
</evidence>
<dbReference type="AlphaFoldDB" id="A0A871RDP9"/>
<evidence type="ECO:0000256" key="2">
    <source>
        <dbReference type="ARBA" id="ARBA00022692"/>
    </source>
</evidence>
<dbReference type="Gene3D" id="2.60.120.260">
    <property type="entry name" value="Galactose-binding domain-like"/>
    <property type="match status" value="1"/>
</dbReference>
<dbReference type="OrthoDB" id="266334at2759"/>
<comment type="similarity">
    <text evidence="8">Belongs to the SLP1 family.</text>
</comment>
<feature type="region of interest" description="Disordered" evidence="11">
    <location>
        <begin position="298"/>
        <end position="325"/>
    </location>
</feature>
<evidence type="ECO:0000313" key="15">
    <source>
        <dbReference type="EMBL" id="QOU20681.1"/>
    </source>
</evidence>
<dbReference type="SUPFAM" id="SSF49785">
    <property type="entry name" value="Galactose-binding domain-like"/>
    <property type="match status" value="1"/>
</dbReference>
<dbReference type="PROSITE" id="PS51469">
    <property type="entry name" value="SUN"/>
    <property type="match status" value="1"/>
</dbReference>
<evidence type="ECO:0000256" key="11">
    <source>
        <dbReference type="SAM" id="MobiDB-lite"/>
    </source>
</evidence>
<name>A0A871RDP9_DEKBR</name>
<keyword evidence="7" id="KW-0325">Glycoprotein</keyword>
<feature type="compositionally biased region" description="Basic and acidic residues" evidence="11">
    <location>
        <begin position="298"/>
        <end position="310"/>
    </location>
</feature>
<dbReference type="Pfam" id="PF07738">
    <property type="entry name" value="Sad1_UNC"/>
    <property type="match status" value="1"/>
</dbReference>
<organism evidence="15 16">
    <name type="scientific">Dekkera bruxellensis</name>
    <name type="common">Brettanomyces custersii</name>
    <dbReference type="NCBI Taxonomy" id="5007"/>
    <lineage>
        <taxon>Eukaryota</taxon>
        <taxon>Fungi</taxon>
        <taxon>Dikarya</taxon>
        <taxon>Ascomycota</taxon>
        <taxon>Saccharomycotina</taxon>
        <taxon>Pichiomycetes</taxon>
        <taxon>Pichiales</taxon>
        <taxon>Pichiaceae</taxon>
        <taxon>Brettanomyces</taxon>
    </lineage>
</organism>
<evidence type="ECO:0000313" key="16">
    <source>
        <dbReference type="Proteomes" id="UP000663131"/>
    </source>
</evidence>
<keyword evidence="2 12" id="KW-0812">Transmembrane</keyword>
<evidence type="ECO:0000256" key="3">
    <source>
        <dbReference type="ARBA" id="ARBA00022729"/>
    </source>
</evidence>
<dbReference type="GO" id="GO:0034975">
    <property type="term" value="P:protein folding in endoplasmic reticulum"/>
    <property type="evidence" value="ECO:0007669"/>
    <property type="project" value="TreeGrafter"/>
</dbReference>
<feature type="region of interest" description="Disordered" evidence="11">
    <location>
        <begin position="801"/>
        <end position="861"/>
    </location>
</feature>
<dbReference type="KEGG" id="bbrx:BRETT_000392"/>
<dbReference type="Proteomes" id="UP000663131">
    <property type="component" value="Chromosome 8"/>
</dbReference>
<accession>A0A871RDP9</accession>
<dbReference type="RefSeq" id="XP_041137174.1">
    <property type="nucleotide sequence ID" value="XM_041278960.1"/>
</dbReference>
<evidence type="ECO:0000256" key="13">
    <source>
        <dbReference type="SAM" id="SignalP"/>
    </source>
</evidence>
<evidence type="ECO:0000256" key="10">
    <source>
        <dbReference type="ARBA" id="ARBA00075366"/>
    </source>
</evidence>
<feature type="compositionally biased region" description="Polar residues" evidence="11">
    <location>
        <begin position="824"/>
        <end position="834"/>
    </location>
</feature>
<dbReference type="InterPro" id="IPR008979">
    <property type="entry name" value="Galactose-bd-like_sf"/>
</dbReference>
<comment type="subunit">
    <text evidence="9">Interacts with EMP65.</text>
</comment>
<sequence length="861" mass="96736">MNLPLFAIFLCLFICSDANQNDETNNKSDSRSEHIINQNSSNNRISHDVLSISPNISISIPRSISTIDDTSSSCISQISHLPHFTTLTDSSKLIHSISFTGLSSFTSNVDNSETPSSAEYSRLTSDLSVSLSSTGRRLLTTLTNGSTSESEKIQVALRNDYVNQSSESSYSSIQSINKSYKMPESFSHAKRDTFVDSTILSQSHQENSSSTMLDSQFISNTTATVLASPEKIPVLLNISDEEATGDVIAEQALNQGLENLTDVLNSSDHEPVLTNEEKAYFITFEEWKRQKIAQELKERAKRKESEDGKQKRIKANRAQGQNSNLDYPFGEEMEFEASLFTDDDTGSSDNDKSYKGRFNYASLDCAATIVKTNKEAKGATAILNANKDTYLLNQCKASNSFVIVELCEDILIDEVLIGNFEFFSSVFKDIRVSVSDRYPSPDWKVIGEFTAKNLRNLQTFHISDPKIWAKFLKVEFLSHYGNEYYCPISSLQVHGKTMMEQFKEETHQPSIAKELRDISVDEIANGNLQNAGEDRNVTPEVQQEVEPENCVIRPHLGLEQFLEQRKNLQAAICVQNFTDEVANSSMSSISRNGLIDAPTSSAANIQESIYQNIIKRLSVLESNATLSLLYIEEQSKILSAAFESLESRQSKSFDGLIGQMNATVQSQISNFKRLNSELSENFEQFFNYQNSRFQNVLLSNEDRLDRFQRSLNFQKKMNFLSLVIIIFLLAYIISMNNGTDADYIYSLPNSPANAANDATRTHLKLHARQNSPNKADSSESSLSETSIPHKAQDFVDRIFHRQRPGGSDTDESENETTHLEKSSQIEVVSVQLAQSKKEECEREKENMKPGENKKEYESTKK</sequence>
<feature type="chain" id="PRO_5034427449" description="SUN-like protein 1" evidence="13">
    <location>
        <begin position="19"/>
        <end position="861"/>
    </location>
</feature>
<keyword evidence="3 13" id="KW-0732">Signal</keyword>
<keyword evidence="5 12" id="KW-1133">Transmembrane helix</keyword>
<comment type="subcellular location">
    <subcellularLocation>
        <location evidence="1">Endoplasmic reticulum membrane</location>
        <topology evidence="1">Single-pass type I membrane protein</topology>
    </subcellularLocation>
</comment>
<evidence type="ECO:0000256" key="1">
    <source>
        <dbReference type="ARBA" id="ARBA00004115"/>
    </source>
</evidence>
<evidence type="ECO:0000256" key="12">
    <source>
        <dbReference type="SAM" id="Phobius"/>
    </source>
</evidence>
<dbReference type="PANTHER" id="PTHR12953:SF0">
    <property type="entry name" value="SUN DOMAIN-CONTAINING OSSIFICATION FACTOR"/>
    <property type="match status" value="1"/>
</dbReference>
<protein>
    <recommendedName>
        <fullName evidence="10">SUN-like protein 1</fullName>
    </recommendedName>
</protein>
<evidence type="ECO:0000256" key="7">
    <source>
        <dbReference type="ARBA" id="ARBA00023180"/>
    </source>
</evidence>
<evidence type="ECO:0000256" key="8">
    <source>
        <dbReference type="ARBA" id="ARBA00061226"/>
    </source>
</evidence>
<evidence type="ECO:0000256" key="5">
    <source>
        <dbReference type="ARBA" id="ARBA00022989"/>
    </source>
</evidence>
<dbReference type="GO" id="GO:0005789">
    <property type="term" value="C:endoplasmic reticulum membrane"/>
    <property type="evidence" value="ECO:0007669"/>
    <property type="project" value="UniProtKB-SubCell"/>
</dbReference>
<feature type="region of interest" description="Disordered" evidence="11">
    <location>
        <begin position="766"/>
        <end position="787"/>
    </location>
</feature>
<gene>
    <name evidence="15" type="ORF">BRETT_000392</name>
</gene>
<dbReference type="PANTHER" id="PTHR12953">
    <property type="entry name" value="MEMBRANE PROTEIN CH1 RELATED"/>
    <property type="match status" value="1"/>
</dbReference>